<keyword evidence="2" id="KW-1277">Toxin-antitoxin system</keyword>
<dbReference type="eggNOG" id="COG3668">
    <property type="taxonomic scope" value="Bacteria"/>
</dbReference>
<dbReference type="OrthoDB" id="7173315at2"/>
<dbReference type="Proteomes" id="UP000050421">
    <property type="component" value="Unassembled WGS sequence"/>
</dbReference>
<dbReference type="Pfam" id="PF05016">
    <property type="entry name" value="ParE_toxin"/>
    <property type="match status" value="1"/>
</dbReference>
<evidence type="ECO:0000256" key="2">
    <source>
        <dbReference type="ARBA" id="ARBA00022649"/>
    </source>
</evidence>
<organism evidence="4 5">
    <name type="scientific">Algoriphagus marincola HL-49</name>
    <dbReference type="NCBI Taxonomy" id="1305737"/>
    <lineage>
        <taxon>Bacteria</taxon>
        <taxon>Pseudomonadati</taxon>
        <taxon>Bacteroidota</taxon>
        <taxon>Cytophagia</taxon>
        <taxon>Cytophagales</taxon>
        <taxon>Cyclobacteriaceae</taxon>
        <taxon>Algoriphagus</taxon>
    </lineage>
</organism>
<protein>
    <recommendedName>
        <fullName evidence="3">Toxin</fullName>
    </recommendedName>
</protein>
<dbReference type="STRING" id="1305737.GCA_000526355_02598"/>
<dbReference type="InterPro" id="IPR028344">
    <property type="entry name" value="ParE1/4"/>
</dbReference>
<dbReference type="PIRSF" id="PIRSF029218">
    <property type="entry name" value="ParE"/>
    <property type="match status" value="1"/>
</dbReference>
<dbReference type="EMBL" id="LJXT01000159">
    <property type="protein sequence ID" value="KPQ08693.1"/>
    <property type="molecule type" value="Genomic_DNA"/>
</dbReference>
<dbReference type="PANTHER" id="PTHR33755">
    <property type="entry name" value="TOXIN PARE1-RELATED"/>
    <property type="match status" value="1"/>
</dbReference>
<evidence type="ECO:0000313" key="5">
    <source>
        <dbReference type="Proteomes" id="UP000050421"/>
    </source>
</evidence>
<name>A0A0P7Y3N7_9BACT</name>
<reference evidence="4 5" key="1">
    <citation type="submission" date="2015-09" db="EMBL/GenBank/DDBJ databases">
        <title>Identification and resolution of microdiversity through metagenomic sequencing of parallel consortia.</title>
        <authorList>
            <person name="Nelson W.C."/>
            <person name="Romine M.F."/>
            <person name="Lindemann S.R."/>
        </authorList>
    </citation>
    <scope>NUCLEOTIDE SEQUENCE [LARGE SCALE GENOMIC DNA]</scope>
    <source>
        <strain evidence="4">HL-49</strain>
    </source>
</reference>
<dbReference type="InterPro" id="IPR007712">
    <property type="entry name" value="RelE/ParE_toxin"/>
</dbReference>
<dbReference type="AlphaFoldDB" id="A0A0P7Y3N7"/>
<dbReference type="InterPro" id="IPR035093">
    <property type="entry name" value="RelE/ParE_toxin_dom_sf"/>
</dbReference>
<dbReference type="Gene3D" id="3.30.2310.20">
    <property type="entry name" value="RelE-like"/>
    <property type="match status" value="1"/>
</dbReference>
<dbReference type="PATRIC" id="fig|1305737.6.peg.434"/>
<evidence type="ECO:0000313" key="4">
    <source>
        <dbReference type="EMBL" id="KPQ08693.1"/>
    </source>
</evidence>
<evidence type="ECO:0000256" key="1">
    <source>
        <dbReference type="ARBA" id="ARBA00006226"/>
    </source>
</evidence>
<proteinExistence type="inferred from homology"/>
<accession>A0A0P7Y3N7</accession>
<comment type="similarity">
    <text evidence="1 3">Belongs to the RelE toxin family.</text>
</comment>
<gene>
    <name evidence="4" type="ORF">HLUCCX10_17035</name>
</gene>
<dbReference type="PANTHER" id="PTHR33755:SF9">
    <property type="entry name" value="TOXIN PARE1"/>
    <property type="match status" value="1"/>
</dbReference>
<comment type="caution">
    <text evidence="4">The sequence shown here is derived from an EMBL/GenBank/DDBJ whole genome shotgun (WGS) entry which is preliminary data.</text>
</comment>
<dbReference type="InterPro" id="IPR051803">
    <property type="entry name" value="TA_system_RelE-like_toxin"/>
</dbReference>
<evidence type="ECO:0000256" key="3">
    <source>
        <dbReference type="PIRNR" id="PIRNR029218"/>
    </source>
</evidence>
<sequence length="100" mass="12057">MNNSSYRISQKAIEDLESIWVYTFQNWSKEQADRYYKLIIQEIEYVAKDPFSGKSLKSLRKDYRVSKVKSHLIFYRKKENEPVEIVRVLHSAMDIKKHLE</sequence>